<reference evidence="2 3" key="1">
    <citation type="submission" date="2015-06" db="EMBL/GenBank/DDBJ databases">
        <title>Recapitulation of the evolution of biosynthetic gene clusters reveals hidden chemical diversity on bacterial genomes.</title>
        <authorList>
            <person name="Cruz-Morales P."/>
            <person name="Martinez-Guerrero C."/>
            <person name="Morales-Escalante M.A."/>
            <person name="Yanez-Guerra L.A."/>
            <person name="Kopp J.F."/>
            <person name="Feldmann J."/>
            <person name="Ramos-Aboites H.E."/>
            <person name="Barona-Gomez F."/>
        </authorList>
    </citation>
    <scope>NUCLEOTIDE SEQUENCE [LARGE SCALE GENOMIC DNA]</scope>
    <source>
        <strain evidence="2 3">ATCC 31245</strain>
    </source>
</reference>
<evidence type="ECO:0008006" key="4">
    <source>
        <dbReference type="Google" id="ProtNLM"/>
    </source>
</evidence>
<dbReference type="SUPFAM" id="SSF56112">
    <property type="entry name" value="Protein kinase-like (PK-like)"/>
    <property type="match status" value="1"/>
</dbReference>
<sequence length="169" mass="17530">MGDELAGRYRLDQRLGAGDMGEVWRGHDLELDRSVAVKVLLDAVMNEEVVARFGREATPALDPARARERGEPARALPGPADRARALALTARERVAAAGTPWPAEAAAGTGSPPPPPPASPCAGTARWAYGSWRGSRATGGCAGGGSCRSGRRVRCAAPAWCWCTGPGTG</sequence>
<dbReference type="STRING" id="66430.ACS04_22735"/>
<gene>
    <name evidence="2" type="ORF">ACS04_22735</name>
</gene>
<evidence type="ECO:0000256" key="1">
    <source>
        <dbReference type="SAM" id="MobiDB-lite"/>
    </source>
</evidence>
<protein>
    <recommendedName>
        <fullName evidence="4">Protein kinase domain-containing protein</fullName>
    </recommendedName>
</protein>
<comment type="caution">
    <text evidence="2">The sequence shown here is derived from an EMBL/GenBank/DDBJ whole genome shotgun (WGS) entry which is preliminary data.</text>
</comment>
<dbReference type="InterPro" id="IPR011009">
    <property type="entry name" value="Kinase-like_dom_sf"/>
</dbReference>
<dbReference type="AlphaFoldDB" id="A0A0J7AEH5"/>
<dbReference type="EMBL" id="LFML01000094">
    <property type="protein sequence ID" value="KMO95586.1"/>
    <property type="molecule type" value="Genomic_DNA"/>
</dbReference>
<dbReference type="PATRIC" id="fig|66430.4.peg.7455"/>
<organism evidence="2 3">
    <name type="scientific">Streptomyces roseus</name>
    <dbReference type="NCBI Taxonomy" id="66430"/>
    <lineage>
        <taxon>Bacteria</taxon>
        <taxon>Bacillati</taxon>
        <taxon>Actinomycetota</taxon>
        <taxon>Actinomycetes</taxon>
        <taxon>Kitasatosporales</taxon>
        <taxon>Streptomycetaceae</taxon>
        <taxon>Streptomyces</taxon>
    </lineage>
</organism>
<feature type="compositionally biased region" description="Low complexity" evidence="1">
    <location>
        <begin position="97"/>
        <end position="110"/>
    </location>
</feature>
<evidence type="ECO:0000313" key="2">
    <source>
        <dbReference type="EMBL" id="KMO95586.1"/>
    </source>
</evidence>
<accession>A0A0J7AEH5</accession>
<name>A0A0J7AEH5_9ACTN</name>
<keyword evidence="3" id="KW-1185">Reference proteome</keyword>
<evidence type="ECO:0000313" key="3">
    <source>
        <dbReference type="Proteomes" id="UP000035932"/>
    </source>
</evidence>
<dbReference type="Proteomes" id="UP000035932">
    <property type="component" value="Unassembled WGS sequence"/>
</dbReference>
<proteinExistence type="predicted"/>
<dbReference type="Gene3D" id="3.30.200.20">
    <property type="entry name" value="Phosphorylase Kinase, domain 1"/>
    <property type="match status" value="1"/>
</dbReference>
<feature type="region of interest" description="Disordered" evidence="1">
    <location>
        <begin position="97"/>
        <end position="122"/>
    </location>
</feature>